<dbReference type="InterPro" id="IPR046848">
    <property type="entry name" value="E_motif"/>
</dbReference>
<keyword evidence="2" id="KW-0677">Repeat</keyword>
<keyword evidence="4" id="KW-0175">Coiled coil</keyword>
<dbReference type="Pfam" id="PF24892">
    <property type="entry name" value="UTP6_C"/>
    <property type="match status" value="1"/>
</dbReference>
<feature type="coiled-coil region" evidence="4">
    <location>
        <begin position="1081"/>
        <end position="1108"/>
    </location>
</feature>
<dbReference type="PROSITE" id="PS00299">
    <property type="entry name" value="UBIQUITIN_1"/>
    <property type="match status" value="1"/>
</dbReference>
<dbReference type="SMART" id="SM00386">
    <property type="entry name" value="HAT"/>
    <property type="match status" value="5"/>
</dbReference>
<dbReference type="EMBL" id="LNRQ01000008">
    <property type="protein sequence ID" value="KZM84385.1"/>
    <property type="molecule type" value="Genomic_DNA"/>
</dbReference>
<comment type="similarity">
    <text evidence="1">Belongs to the PPR family. PCMP-H subfamily.</text>
</comment>
<dbReference type="GO" id="GO:0003723">
    <property type="term" value="F:RNA binding"/>
    <property type="evidence" value="ECO:0007669"/>
    <property type="project" value="InterPro"/>
</dbReference>
<dbReference type="InterPro" id="IPR002885">
    <property type="entry name" value="PPR_rpt"/>
</dbReference>
<evidence type="ECO:0000256" key="1">
    <source>
        <dbReference type="ARBA" id="ARBA00006643"/>
    </source>
</evidence>
<dbReference type="SUPFAM" id="SSF48452">
    <property type="entry name" value="TPR-like"/>
    <property type="match status" value="3"/>
</dbReference>
<dbReference type="GO" id="GO:0009451">
    <property type="term" value="P:RNA modification"/>
    <property type="evidence" value="ECO:0007669"/>
    <property type="project" value="InterPro"/>
</dbReference>
<dbReference type="Gene3D" id="1.25.40.10">
    <property type="entry name" value="Tetratricopeptide repeat domain"/>
    <property type="match status" value="8"/>
</dbReference>
<dbReference type="GO" id="GO:0006396">
    <property type="term" value="P:RNA processing"/>
    <property type="evidence" value="ECO:0007669"/>
    <property type="project" value="InterPro"/>
</dbReference>
<organism evidence="6">
    <name type="scientific">Daucus carota subsp. sativus</name>
    <name type="common">Carrot</name>
    <dbReference type="NCBI Taxonomy" id="79200"/>
    <lineage>
        <taxon>Eukaryota</taxon>
        <taxon>Viridiplantae</taxon>
        <taxon>Streptophyta</taxon>
        <taxon>Embryophyta</taxon>
        <taxon>Tracheophyta</taxon>
        <taxon>Spermatophyta</taxon>
        <taxon>Magnoliopsida</taxon>
        <taxon>eudicotyledons</taxon>
        <taxon>Gunneridae</taxon>
        <taxon>Pentapetalae</taxon>
        <taxon>asterids</taxon>
        <taxon>campanulids</taxon>
        <taxon>Apiales</taxon>
        <taxon>Apiaceae</taxon>
        <taxon>Apioideae</taxon>
        <taxon>Scandiceae</taxon>
        <taxon>Daucinae</taxon>
        <taxon>Daucus</taxon>
        <taxon>Daucus sect. Daucus</taxon>
    </lineage>
</organism>
<feature type="repeat" description="PPR" evidence="3">
    <location>
        <begin position="129"/>
        <end position="163"/>
    </location>
</feature>
<dbReference type="Pfam" id="PF00240">
    <property type="entry name" value="ubiquitin"/>
    <property type="match status" value="1"/>
</dbReference>
<dbReference type="Pfam" id="PF20430">
    <property type="entry name" value="Eplus_motif"/>
    <property type="match status" value="1"/>
</dbReference>
<feature type="repeat" description="PPR" evidence="3">
    <location>
        <begin position="331"/>
        <end position="365"/>
    </location>
</feature>
<evidence type="ECO:0000259" key="5">
    <source>
        <dbReference type="PROSITE" id="PS50053"/>
    </source>
</evidence>
<dbReference type="Pfam" id="PF08640">
    <property type="entry name" value="U3_assoc_6"/>
    <property type="match status" value="1"/>
</dbReference>
<dbReference type="InterPro" id="IPR055347">
    <property type="entry name" value="UTP6_N"/>
</dbReference>
<dbReference type="InterPro" id="IPR011990">
    <property type="entry name" value="TPR-like_helical_dom_sf"/>
</dbReference>
<dbReference type="FunFam" id="1.25.40.10:FF:000682">
    <property type="entry name" value="Pentatricopeptide repeat-containing protein At3g16610"/>
    <property type="match status" value="1"/>
</dbReference>
<dbReference type="GO" id="GO:0008270">
    <property type="term" value="F:zinc ion binding"/>
    <property type="evidence" value="ECO:0007669"/>
    <property type="project" value="InterPro"/>
</dbReference>
<dbReference type="Pfam" id="PF13041">
    <property type="entry name" value="PPR_2"/>
    <property type="match status" value="5"/>
</dbReference>
<dbReference type="STRING" id="79200.A0A175YLC1"/>
<dbReference type="SUPFAM" id="SSF54236">
    <property type="entry name" value="Ubiquitin-like"/>
    <property type="match status" value="1"/>
</dbReference>
<feature type="repeat" description="PPR" evidence="3">
    <location>
        <begin position="434"/>
        <end position="468"/>
    </location>
</feature>
<feature type="repeat" description="PPR" evidence="3">
    <location>
        <begin position="230"/>
        <end position="264"/>
    </location>
</feature>
<evidence type="ECO:0000256" key="2">
    <source>
        <dbReference type="ARBA" id="ARBA00022737"/>
    </source>
</evidence>
<dbReference type="FunFam" id="1.25.40.10:FF:000144">
    <property type="entry name" value="Pentatricopeptide repeat-containing protein, mitochondrial"/>
    <property type="match status" value="1"/>
</dbReference>
<comment type="caution">
    <text evidence="6">The sequence shown here is derived from an EMBL/GenBank/DDBJ whole genome shotgun (WGS) entry which is preliminary data.</text>
</comment>
<reference evidence="6" key="1">
    <citation type="journal article" date="2016" name="Nat. Genet.">
        <title>A high-quality carrot genome assembly provides new insights into carotenoid accumulation and asterid genome evolution.</title>
        <authorList>
            <person name="Iorizzo M."/>
            <person name="Ellison S."/>
            <person name="Senalik D."/>
            <person name="Zeng P."/>
            <person name="Satapoomin P."/>
            <person name="Huang J."/>
            <person name="Bowman M."/>
            <person name="Iovene M."/>
            <person name="Sanseverino W."/>
            <person name="Cavagnaro P."/>
            <person name="Yildiz M."/>
            <person name="Macko-Podgorni A."/>
            <person name="Moranska E."/>
            <person name="Grzebelus E."/>
            <person name="Grzebelus D."/>
            <person name="Ashrafi H."/>
            <person name="Zheng Z."/>
            <person name="Cheng S."/>
            <person name="Spooner D."/>
            <person name="Van Deynze A."/>
            <person name="Simon P."/>
        </authorList>
    </citation>
    <scope>NUCLEOTIDE SEQUENCE [LARGE SCALE GENOMIC DNA]</scope>
    <source>
        <tissue evidence="6">Leaf</tissue>
    </source>
</reference>
<accession>A0A175YLC1</accession>
<dbReference type="NCBIfam" id="TIGR00756">
    <property type="entry name" value="PPR"/>
    <property type="match status" value="6"/>
</dbReference>
<proteinExistence type="inferred from homology"/>
<feature type="repeat" description="PPR" evidence="3">
    <location>
        <begin position="535"/>
        <end position="565"/>
    </location>
</feature>
<feature type="repeat" description="PPR" evidence="3">
    <location>
        <begin position="637"/>
        <end position="671"/>
    </location>
</feature>
<dbReference type="Pfam" id="PF14432">
    <property type="entry name" value="DYW_deaminase"/>
    <property type="match status" value="1"/>
</dbReference>
<evidence type="ECO:0000256" key="3">
    <source>
        <dbReference type="PROSITE-ProRule" id="PRU00708"/>
    </source>
</evidence>
<dbReference type="InterPro" id="IPR029071">
    <property type="entry name" value="Ubiquitin-like_domsf"/>
</dbReference>
<dbReference type="PROSITE" id="PS51375">
    <property type="entry name" value="PPR"/>
    <property type="match status" value="6"/>
</dbReference>
<evidence type="ECO:0000313" key="6">
    <source>
        <dbReference type="EMBL" id="KZM84385.1"/>
    </source>
</evidence>
<dbReference type="InterPro" id="IPR000626">
    <property type="entry name" value="Ubiquitin-like_dom"/>
</dbReference>
<feature type="domain" description="Ubiquitin-like" evidence="5">
    <location>
        <begin position="979"/>
        <end position="1039"/>
    </location>
</feature>
<dbReference type="SMART" id="SM00213">
    <property type="entry name" value="UBQ"/>
    <property type="match status" value="1"/>
</dbReference>
<dbReference type="Pfam" id="PF20431">
    <property type="entry name" value="E_motif"/>
    <property type="match status" value="1"/>
</dbReference>
<sequence length="1755" mass="197170">MEISVVSSSLYQQPLLLASRVSAAAGHDSKHWNSLIKQHTRLKNDSAILATYTQMESIGILPDHTTLPLVLKACARLGAVEKGKLLHAQIVNTDLIDDVRVGTALVDFYCKCGFPDDASLVFAEMNEIDVVAWNAMISGCVRCCEYEEAMLLFTRMQNQGFRCNSVTVVALLLACGELLDLGTGKEVHGYCLRNGLSDFNHHVATALIGFYLKFDVTSATRVFALMPSKNTVSWNAMITAYFEVEDYLKALQLFVKMVMAGFESDAVTMLIVLQACTEYGSLHLGRQIHQLIIKSGISKDMYIINALINMYGNNGMLRSSCDLFESASTKDVALWNSMLSVYLKEGSVVETLALFNKMQLTGFTGDVRTIVSGLRLCVELPTGLRDGKCLQASAIKNGIQRNMHIGNALLSMYADFNCIDDALKVFQELTDAGDVVSWHTLISALTRNGLKGQAWEIFGKMLESEVSPNTHTIISILASCKDEMSLSLGKSIHGYAIKHRAEVDPLLNTALTEMYMNCNDEATATNLFERFQDNDIVSWNSMIGCYIKTDQAQKALFLFDSMMSKVDPNSVTIINLLSGCTKLANLPLGQRLHAYALRRQFSFEYDLSLANAFITMYARCGDMHSAEKIFESLPRKNVVSWNAMIAGYGMHGRGPNALLAFSKMLQDGCKPNSITFVSTLSACSHSGLIEQGLQLYDSMVQEYYITPEVVHYACVVDLLCRGGSLTEAKKFIDTMPISPDASVWRALLSGCRVYTDTKLAKTISTKLLELEPTNAGNYILLSNIYAAAGLWSEVNKLRSLLEEKGLTKPPGKSWIAVRSKLHYFTAGDKSHPQSDKIYLKLNSLLASVKEIGYVPDLRWVLHDEDEERKVRRISSHSEKLAIAFGLISIGNGSPIQINKNLRVCGDCHEFGKYVSKLVGREIVLRDGSRFHHFTNGICSCKDYCISVPATMVTQSYNDQRPDNTNKSLPLGAAAADDAVSINVRCSNGSKFSVRASVGSTVSQFKQVVAENCDVPAVQQRLIYKGRILKDDQTLDSYGLIGSGLNSKPNKPKPQSLKPKTSLLLHIPHTLNPNCVKSPKMADVVQYKLERMVRELDDLERRNLFTKSEISEIVKQRRKFEYRLKRPSPLKQDYLNYIEYEKNLDKLRFLRRKAVSRELKKNGNQRMKKSVSDYSGVSRIIEIYKLVTNRFKGDLEIWFQFLEFCRIKKNGHLKKALAQVVRFHPKVPGVWIYAAAWEFDTNLNVAAARALMHAGLRACPTSVDLWVEYIRMELTYLNKLKARKVALGEDEGTLSREHLDPADEQWRDENKELFMALNDHKEKDEASNITNGEVEKKSDLFGEQGLSILQTVYSNAVKALPSDFSLRTRMLEILEATELAHSEEMKKKILNDMKRDFLKESEYWDWLARSEAGQLLKTHGMSEDISLHKLEKAIQCFHDYTSWAPVVPPNDFMFNDIQIYEEAVEIVPSHMMFIHYTKFLVDAIGQQNGKMRSFTLANGVDSISHILMVYEKAERMGCLTEDLACQYVSFLMELGKSDEARKLAVRLCSGKFLDAVHLWNLRLSMEIRCITEKSPSLSKTDLSVVFELFKSILMRISVSKAQSLWLMALKFFANQRRYFDKLVEISLGLLAKYGGSDDGFCLSSSIVNICLQKDGIQSAREIYKRYLALPHPGLALYRSCIELEQNLASASSKPSLVEVQRLFETALATYDQDVSLWQDYHNMETKMGTSEAAAAVHWRARKTLKDNAALLTSQSL</sequence>
<dbReference type="PANTHER" id="PTHR47926">
    <property type="entry name" value="PENTATRICOPEPTIDE REPEAT-CONTAINING PROTEIN"/>
    <property type="match status" value="1"/>
</dbReference>
<dbReference type="Gramene" id="KZM84385">
    <property type="protein sequence ID" value="KZM84385"/>
    <property type="gene ID" value="DCAR_028193"/>
</dbReference>
<name>A0A175YLC1_DAUCS</name>
<evidence type="ECO:0000256" key="4">
    <source>
        <dbReference type="SAM" id="Coils"/>
    </source>
</evidence>
<dbReference type="InterPro" id="IPR056907">
    <property type="entry name" value="UTP6_C"/>
</dbReference>
<dbReference type="CDD" id="cd16106">
    <property type="entry name" value="Ubl_Dsk2p_like"/>
    <property type="match status" value="1"/>
</dbReference>
<gene>
    <name evidence="6" type="ORF">DCAR_028193</name>
</gene>
<dbReference type="InterPro" id="IPR032867">
    <property type="entry name" value="DYW_dom"/>
</dbReference>
<dbReference type="Gene3D" id="3.10.20.90">
    <property type="entry name" value="Phosphatidylinositol 3-kinase Catalytic Subunit, Chain A, domain 1"/>
    <property type="match status" value="1"/>
</dbReference>
<dbReference type="PROSITE" id="PS50053">
    <property type="entry name" value="UBIQUITIN_2"/>
    <property type="match status" value="1"/>
</dbReference>
<protein>
    <recommendedName>
        <fullName evidence="5">Ubiquitin-like domain-containing protein</fullName>
    </recommendedName>
</protein>
<dbReference type="InterPro" id="IPR003107">
    <property type="entry name" value="HAT"/>
</dbReference>
<dbReference type="FunFam" id="1.25.40.10:FF:000366">
    <property type="entry name" value="Pentatricopeptide (PPR) repeat-containing protein"/>
    <property type="match status" value="1"/>
</dbReference>
<dbReference type="Pfam" id="PF01535">
    <property type="entry name" value="PPR"/>
    <property type="match status" value="4"/>
</dbReference>
<dbReference type="InterPro" id="IPR046960">
    <property type="entry name" value="PPR_At4g14850-like_plant"/>
</dbReference>
<dbReference type="InterPro" id="IPR046849">
    <property type="entry name" value="E2_motif"/>
</dbReference>
<dbReference type="InterPro" id="IPR019954">
    <property type="entry name" value="Ubiquitin_CS"/>
</dbReference>